<dbReference type="RefSeq" id="WP_188753729.1">
    <property type="nucleotide sequence ID" value="NZ_BMIK01000028.1"/>
</dbReference>
<dbReference type="InterPro" id="IPR038727">
    <property type="entry name" value="NadR/Ttd14_AAA_dom"/>
</dbReference>
<name>A0ABQ1N2T4_9SPHI</name>
<keyword evidence="3" id="KW-1185">Reference proteome</keyword>
<keyword evidence="2" id="KW-0547">Nucleotide-binding</keyword>
<dbReference type="Gene3D" id="3.40.50.300">
    <property type="entry name" value="P-loop containing nucleotide triphosphate hydrolases"/>
    <property type="match status" value="1"/>
</dbReference>
<dbReference type="EMBL" id="BMIK01000028">
    <property type="protein sequence ID" value="GGC47845.1"/>
    <property type="molecule type" value="Genomic_DNA"/>
</dbReference>
<gene>
    <name evidence="2" type="primary">mmyX</name>
    <name evidence="2" type="ORF">GCM10011386_44980</name>
</gene>
<comment type="caution">
    <text evidence="2">The sequence shown here is derived from an EMBL/GenBank/DDBJ whole genome shotgun (WGS) entry which is preliminary data.</text>
</comment>
<dbReference type="Pfam" id="PF13521">
    <property type="entry name" value="AAA_28"/>
    <property type="match status" value="1"/>
</dbReference>
<sequence>MRIAISGTYCTGKTTTALALSIASGIPLTHARTMRELLPEIFPGKTLRQCRFHELMVLGMKRFEERIRAEAALGDRFISDGCSLQEWLYGSTRLLTGADPAESPWLMKLKKLLHPLEWTLFRHQIRSFEAVVKAYAQTHYDRFFHLPLEFPFVADGHRPTSERFRYASEERLLQAYSDTGITATVVGGTLEQRLANLLGHLGLSPVIPVHTAAAMAIQQRSIQFDAVPMEQPH</sequence>
<dbReference type="GO" id="GO:0005524">
    <property type="term" value="F:ATP binding"/>
    <property type="evidence" value="ECO:0007669"/>
    <property type="project" value="UniProtKB-KW"/>
</dbReference>
<dbReference type="InterPro" id="IPR027417">
    <property type="entry name" value="P-loop_NTPase"/>
</dbReference>
<evidence type="ECO:0000259" key="1">
    <source>
        <dbReference type="Pfam" id="PF13521"/>
    </source>
</evidence>
<protein>
    <submittedName>
        <fullName evidence="2">ATP-binding protein</fullName>
    </submittedName>
</protein>
<feature type="domain" description="NadR/Ttd14 AAA" evidence="1">
    <location>
        <begin position="2"/>
        <end position="193"/>
    </location>
</feature>
<evidence type="ECO:0000313" key="2">
    <source>
        <dbReference type="EMBL" id="GGC47845.1"/>
    </source>
</evidence>
<keyword evidence="2" id="KW-0067">ATP-binding</keyword>
<proteinExistence type="predicted"/>
<evidence type="ECO:0000313" key="3">
    <source>
        <dbReference type="Proteomes" id="UP000597338"/>
    </source>
</evidence>
<dbReference type="Proteomes" id="UP000597338">
    <property type="component" value="Unassembled WGS sequence"/>
</dbReference>
<accession>A0ABQ1N2T4</accession>
<organism evidence="2 3">
    <name type="scientific">Parapedobacter defluvii</name>
    <dbReference type="NCBI Taxonomy" id="2045106"/>
    <lineage>
        <taxon>Bacteria</taxon>
        <taxon>Pseudomonadati</taxon>
        <taxon>Bacteroidota</taxon>
        <taxon>Sphingobacteriia</taxon>
        <taxon>Sphingobacteriales</taxon>
        <taxon>Sphingobacteriaceae</taxon>
        <taxon>Parapedobacter</taxon>
    </lineage>
</organism>
<dbReference type="SUPFAM" id="SSF52540">
    <property type="entry name" value="P-loop containing nucleoside triphosphate hydrolases"/>
    <property type="match status" value="1"/>
</dbReference>
<reference evidence="3" key="1">
    <citation type="journal article" date="2019" name="Int. J. Syst. Evol. Microbiol.">
        <title>The Global Catalogue of Microorganisms (GCM) 10K type strain sequencing project: providing services to taxonomists for standard genome sequencing and annotation.</title>
        <authorList>
            <consortium name="The Broad Institute Genomics Platform"/>
            <consortium name="The Broad Institute Genome Sequencing Center for Infectious Disease"/>
            <person name="Wu L."/>
            <person name="Ma J."/>
        </authorList>
    </citation>
    <scope>NUCLEOTIDE SEQUENCE [LARGE SCALE GENOMIC DNA]</scope>
    <source>
        <strain evidence="3">CGMCC 1.15342</strain>
    </source>
</reference>